<reference evidence="3 5" key="1">
    <citation type="submission" date="2017-09" db="EMBL/GenBank/DDBJ databases">
        <title>Biodiversity and function of Thalassospira species in the particle-attached aromatic-hydrocarbon-degrading consortia from the surface seawater of the South China Sea.</title>
        <authorList>
            <person name="Dong C."/>
            <person name="Liu R."/>
            <person name="Shao Z."/>
        </authorList>
    </citation>
    <scope>NUCLEOTIDE SEQUENCE [LARGE SCALE GENOMIC DNA]</scope>
    <source>
        <strain evidence="3 5">CSC1P2</strain>
    </source>
</reference>
<feature type="domain" description="Phage tail collar" evidence="1">
    <location>
        <begin position="7"/>
        <end position="63"/>
    </location>
</feature>
<evidence type="ECO:0000313" key="4">
    <source>
        <dbReference type="Proteomes" id="UP000233458"/>
    </source>
</evidence>
<dbReference type="InterPro" id="IPR011083">
    <property type="entry name" value="Phage_tail_collar_dom"/>
</dbReference>
<dbReference type="Gene3D" id="3.90.1340.10">
    <property type="entry name" value="Phage tail collar domain"/>
    <property type="match status" value="1"/>
</dbReference>
<organism evidence="3 5">
    <name type="scientific">Thalassospira marina</name>
    <dbReference type="NCBI Taxonomy" id="2048283"/>
    <lineage>
        <taxon>Bacteria</taxon>
        <taxon>Pseudomonadati</taxon>
        <taxon>Pseudomonadota</taxon>
        <taxon>Alphaproteobacteria</taxon>
        <taxon>Rhodospirillales</taxon>
        <taxon>Thalassospiraceae</taxon>
        <taxon>Thalassospira</taxon>
    </lineage>
</organism>
<evidence type="ECO:0000313" key="3">
    <source>
        <dbReference type="EMBL" id="PKR47977.1"/>
    </source>
</evidence>
<dbReference type="KEGG" id="thac:CSC3H3_15835"/>
<evidence type="ECO:0000313" key="2">
    <source>
        <dbReference type="EMBL" id="AUG54028.1"/>
    </source>
</evidence>
<evidence type="ECO:0000313" key="5">
    <source>
        <dbReference type="Proteomes" id="UP000233597"/>
    </source>
</evidence>
<evidence type="ECO:0000259" key="1">
    <source>
        <dbReference type="Pfam" id="PF07484"/>
    </source>
</evidence>
<dbReference type="AlphaFoldDB" id="A0A2N3KBP6"/>
<dbReference type="OrthoDB" id="9810174at2"/>
<sequence length="208" mass="22261">MYDTYMGVIWALGFQFAPENWAYCAGGTLQIAQFTGLFSLIGVNFGGDARVTFKLPDLRSRTPVGFNTTSTPRLTEMGEQFGLPSYHLNWDTMPTHTHSHTYSGTGGNVGVTFTAAAQKGTKKTPDDGDYLAAPASALALTDNLYVPEADVTDKATLGGVLSGGTITPFSNDYFAIATAGTGEAFEFYQPSLAINYCICVDGLYPSRN</sequence>
<gene>
    <name evidence="3" type="ORF">COO20_25245</name>
    <name evidence="2" type="ORF">CSC3H3_15835</name>
</gene>
<dbReference type="RefSeq" id="WP_101271654.1">
    <property type="nucleotide sequence ID" value="NZ_CP024199.1"/>
</dbReference>
<dbReference type="Proteomes" id="UP000233597">
    <property type="component" value="Unassembled WGS sequence"/>
</dbReference>
<name>A0A2N3KBP6_9PROT</name>
<dbReference type="Proteomes" id="UP000233458">
    <property type="component" value="Chromosome"/>
</dbReference>
<dbReference type="SUPFAM" id="SSF88874">
    <property type="entry name" value="Receptor-binding domain of short tail fibre protein gp12"/>
    <property type="match status" value="1"/>
</dbReference>
<proteinExistence type="predicted"/>
<dbReference type="Pfam" id="PF07484">
    <property type="entry name" value="Collar"/>
    <property type="match status" value="1"/>
</dbReference>
<keyword evidence="4" id="KW-1185">Reference proteome</keyword>
<dbReference type="EMBL" id="NWTK01000026">
    <property type="protein sequence ID" value="PKR47977.1"/>
    <property type="molecule type" value="Genomic_DNA"/>
</dbReference>
<protein>
    <recommendedName>
        <fullName evidence="1">Phage tail collar domain-containing protein</fullName>
    </recommendedName>
</protein>
<accession>A0A2N3KBP6</accession>
<reference evidence="2 4" key="2">
    <citation type="submission" date="2017-10" db="EMBL/GenBank/DDBJ databases">
        <title>Biodiversity and function of Thalassospira species in the particle-attached aromatic-hydrocarbon-degrading consortia from the surface seawater of the China South Sea.</title>
        <authorList>
            <person name="Dong C."/>
            <person name="Liu R."/>
            <person name="Shao Z."/>
        </authorList>
    </citation>
    <scope>NUCLEOTIDE SEQUENCE [LARGE SCALE GENOMIC DNA]</scope>
    <source>
        <strain evidence="2 4">CSC3H3</strain>
    </source>
</reference>
<dbReference type="InterPro" id="IPR037053">
    <property type="entry name" value="Phage_tail_collar_dom_sf"/>
</dbReference>
<dbReference type="EMBL" id="CP024199">
    <property type="protein sequence ID" value="AUG54028.1"/>
    <property type="molecule type" value="Genomic_DNA"/>
</dbReference>